<keyword evidence="3" id="KW-1185">Reference proteome</keyword>
<dbReference type="InterPro" id="IPR004360">
    <property type="entry name" value="Glyas_Fos-R_dOase_dom"/>
</dbReference>
<dbReference type="SUPFAM" id="SSF54593">
    <property type="entry name" value="Glyoxalase/Bleomycin resistance protein/Dihydroxybiphenyl dioxygenase"/>
    <property type="match status" value="1"/>
</dbReference>
<dbReference type="InterPro" id="IPR029068">
    <property type="entry name" value="Glyas_Bleomycin-R_OHBP_Dase"/>
</dbReference>
<organism evidence="2 3">
    <name type="scientific">Mucilaginibacter angelicae</name>
    <dbReference type="NCBI Taxonomy" id="869718"/>
    <lineage>
        <taxon>Bacteria</taxon>
        <taxon>Pseudomonadati</taxon>
        <taxon>Bacteroidota</taxon>
        <taxon>Sphingobacteriia</taxon>
        <taxon>Sphingobacteriales</taxon>
        <taxon>Sphingobacteriaceae</taxon>
        <taxon>Mucilaginibacter</taxon>
    </lineage>
</organism>
<dbReference type="Pfam" id="PF00903">
    <property type="entry name" value="Glyoxalase"/>
    <property type="match status" value="1"/>
</dbReference>
<dbReference type="PROSITE" id="PS51819">
    <property type="entry name" value="VOC"/>
    <property type="match status" value="1"/>
</dbReference>
<proteinExistence type="predicted"/>
<dbReference type="RefSeq" id="WP_377022992.1">
    <property type="nucleotide sequence ID" value="NZ_JBHLTS010000022.1"/>
</dbReference>
<feature type="domain" description="VOC" evidence="1">
    <location>
        <begin position="1"/>
        <end position="120"/>
    </location>
</feature>
<protein>
    <submittedName>
        <fullName evidence="2">VOC family protein</fullName>
    </submittedName>
</protein>
<evidence type="ECO:0000313" key="3">
    <source>
        <dbReference type="Proteomes" id="UP001589828"/>
    </source>
</evidence>
<evidence type="ECO:0000259" key="1">
    <source>
        <dbReference type="PROSITE" id="PS51819"/>
    </source>
</evidence>
<gene>
    <name evidence="2" type="ORF">ACFFGT_13125</name>
</gene>
<dbReference type="EMBL" id="JBHLTS010000022">
    <property type="protein sequence ID" value="MFC0515154.1"/>
    <property type="molecule type" value="Genomic_DNA"/>
</dbReference>
<sequence>MQFIPLFKVRDMRAAIQHYTEVLDFGMTWPDDTPDSPVVDLGHEVMEFQITTHESERLFGSVVNVFVDDVDSLFAKYKSRGLDTNKPGSPVHQGPTDQTWGRREFYVTDADGNTLRFCQSI</sequence>
<reference evidence="2 3" key="1">
    <citation type="submission" date="2024-09" db="EMBL/GenBank/DDBJ databases">
        <authorList>
            <person name="Sun Q."/>
            <person name="Mori K."/>
        </authorList>
    </citation>
    <scope>NUCLEOTIDE SEQUENCE [LARGE SCALE GENOMIC DNA]</scope>
    <source>
        <strain evidence="2 3">NCAIM B.02415</strain>
    </source>
</reference>
<evidence type="ECO:0000313" key="2">
    <source>
        <dbReference type="EMBL" id="MFC0515154.1"/>
    </source>
</evidence>
<name>A0ABV6L6Q1_9SPHI</name>
<accession>A0ABV6L6Q1</accession>
<dbReference type="Proteomes" id="UP001589828">
    <property type="component" value="Unassembled WGS sequence"/>
</dbReference>
<dbReference type="Gene3D" id="3.10.180.10">
    <property type="entry name" value="2,3-Dihydroxybiphenyl 1,2-Dioxygenase, domain 1"/>
    <property type="match status" value="1"/>
</dbReference>
<dbReference type="InterPro" id="IPR037523">
    <property type="entry name" value="VOC_core"/>
</dbReference>
<comment type="caution">
    <text evidence="2">The sequence shown here is derived from an EMBL/GenBank/DDBJ whole genome shotgun (WGS) entry which is preliminary data.</text>
</comment>